<dbReference type="Gene3D" id="3.40.630.30">
    <property type="match status" value="1"/>
</dbReference>
<dbReference type="Proteomes" id="UP000199695">
    <property type="component" value="Unassembled WGS sequence"/>
</dbReference>
<dbReference type="GO" id="GO:0008999">
    <property type="term" value="F:protein-N-terminal-alanine acetyltransferase activity"/>
    <property type="evidence" value="ECO:0007669"/>
    <property type="project" value="TreeGrafter"/>
</dbReference>
<protein>
    <submittedName>
        <fullName evidence="5">Ribosomal-protein-alanine N-acetyltransferase</fullName>
    </submittedName>
</protein>
<evidence type="ECO:0000256" key="2">
    <source>
        <dbReference type="ARBA" id="ARBA00023315"/>
    </source>
</evidence>
<accession>A0A1H8GRK4</accession>
<dbReference type="GO" id="GO:0005737">
    <property type="term" value="C:cytoplasm"/>
    <property type="evidence" value="ECO:0007669"/>
    <property type="project" value="TreeGrafter"/>
</dbReference>
<keyword evidence="6" id="KW-1185">Reference proteome</keyword>
<proteinExistence type="inferred from homology"/>
<gene>
    <name evidence="5" type="ORF">SAMN05444955_11228</name>
</gene>
<dbReference type="PANTHER" id="PTHR43792:SF8">
    <property type="entry name" value="[RIBOSOMAL PROTEIN US5]-ALANINE N-ACETYLTRANSFERASE"/>
    <property type="match status" value="1"/>
</dbReference>
<name>A0A1H8GRK4_9BACL</name>
<dbReference type="InterPro" id="IPR016181">
    <property type="entry name" value="Acyl_CoA_acyltransferase"/>
</dbReference>
<dbReference type="Pfam" id="PF13302">
    <property type="entry name" value="Acetyltransf_3"/>
    <property type="match status" value="1"/>
</dbReference>
<evidence type="ECO:0000313" key="6">
    <source>
        <dbReference type="Proteomes" id="UP000199695"/>
    </source>
</evidence>
<dbReference type="PANTHER" id="PTHR43792">
    <property type="entry name" value="GNAT FAMILY, PUTATIVE (AFU_ORTHOLOGUE AFUA_3G00765)-RELATED-RELATED"/>
    <property type="match status" value="1"/>
</dbReference>
<dbReference type="SUPFAM" id="SSF55729">
    <property type="entry name" value="Acyl-CoA N-acyltransferases (Nat)"/>
    <property type="match status" value="1"/>
</dbReference>
<comment type="similarity">
    <text evidence="3">Belongs to the acetyltransferase family. RimJ subfamily.</text>
</comment>
<keyword evidence="1 5" id="KW-0808">Transferase</keyword>
<evidence type="ECO:0000256" key="3">
    <source>
        <dbReference type="ARBA" id="ARBA00038502"/>
    </source>
</evidence>
<dbReference type="OrthoDB" id="9795206at2"/>
<dbReference type="InterPro" id="IPR000182">
    <property type="entry name" value="GNAT_dom"/>
</dbReference>
<reference evidence="5 6" key="1">
    <citation type="submission" date="2016-10" db="EMBL/GenBank/DDBJ databases">
        <authorList>
            <person name="de Groot N.N."/>
        </authorList>
    </citation>
    <scope>NUCLEOTIDE SEQUENCE [LARGE SCALE GENOMIC DNA]</scope>
    <source>
        <strain evidence="5 6">DSM 46701</strain>
    </source>
</reference>
<dbReference type="RefSeq" id="WP_089970166.1">
    <property type="nucleotide sequence ID" value="NZ_FOCQ01000012.1"/>
</dbReference>
<dbReference type="EMBL" id="FOCQ01000012">
    <property type="protein sequence ID" value="SEN46450.1"/>
    <property type="molecule type" value="Genomic_DNA"/>
</dbReference>
<keyword evidence="2" id="KW-0012">Acyltransferase</keyword>
<dbReference type="AlphaFoldDB" id="A0A1H8GRK4"/>
<evidence type="ECO:0000259" key="4">
    <source>
        <dbReference type="PROSITE" id="PS51186"/>
    </source>
</evidence>
<sequence length="187" mass="21643">MKLRGQNVFLKFLELSDAEALLRLELKNRDFFQRYTALRDDDFYTLEGQRDRIRKNNELKNLDRLYSFGIYLLETGELIGNITLSEVVRGALQSGWIGYALDQDHNGKGYMTEAVRLVVSYAFDVLRLHRIEAGVMPHNLASIKVLEKAGFHQEGIAKKNVKINGRWEDHQILAIINEKEEETEMKA</sequence>
<evidence type="ECO:0000313" key="5">
    <source>
        <dbReference type="EMBL" id="SEN46450.1"/>
    </source>
</evidence>
<dbReference type="PROSITE" id="PS51186">
    <property type="entry name" value="GNAT"/>
    <property type="match status" value="1"/>
</dbReference>
<evidence type="ECO:0000256" key="1">
    <source>
        <dbReference type="ARBA" id="ARBA00022679"/>
    </source>
</evidence>
<feature type="domain" description="N-acetyltransferase" evidence="4">
    <location>
        <begin position="22"/>
        <end position="182"/>
    </location>
</feature>
<organism evidence="5 6">
    <name type="scientific">Lihuaxuella thermophila</name>
    <dbReference type="NCBI Taxonomy" id="1173111"/>
    <lineage>
        <taxon>Bacteria</taxon>
        <taxon>Bacillati</taxon>
        <taxon>Bacillota</taxon>
        <taxon>Bacilli</taxon>
        <taxon>Bacillales</taxon>
        <taxon>Thermoactinomycetaceae</taxon>
        <taxon>Lihuaxuella</taxon>
    </lineage>
</organism>
<dbReference type="STRING" id="1173111.SAMN05444955_11228"/>
<dbReference type="InterPro" id="IPR051531">
    <property type="entry name" value="N-acetyltransferase"/>
</dbReference>
<dbReference type="FunFam" id="3.40.630.30:FF:000005">
    <property type="entry name" value="Ribosomal protein alanine acetyltransferase"/>
    <property type="match status" value="1"/>
</dbReference>